<sequence>MSGSGNKLTDPPKNLKEAIDWVLRVSGRDNGHNEAEGIKGLAKELITLLDKDAGEVARGVLGVMGVNLKKVVGDLKNLDNPTAFFSTFVLRGLIDKVSKSLQKVTDYGSAAGTAYLEMLRELLQKDVAGKGHGPIRKFAEGLKTFIGWNGNAVGQDGLGKQDYKSAYKSEATWPTQSGEKETCAYIFIAILPLVFYFLPYLYAKCNENGDWNGFNLSTGNLKNFMESEALGFKGQFETAKNGSDVATLIGGTCFPEIKSAYESVNPTYGFFIDHYERRSRVLYPINSDSPLLECFAIASPFFTPKDTYDVQSTNPATPSFTGYSGLTALGGGAYGFNLGGLGTFVSALLA</sequence>
<protein>
    <submittedName>
        <fullName evidence="2">Variant erythrocyte surface antigen-1 family protein</fullName>
    </submittedName>
</protein>
<accession>A0AAV4LU73</accession>
<keyword evidence="1" id="KW-0812">Transmembrane</keyword>
<keyword evidence="3" id="KW-1185">Reference proteome</keyword>
<dbReference type="AlphaFoldDB" id="A0AAV4LU73"/>
<name>A0AAV4LU73_BABCB</name>
<dbReference type="Proteomes" id="UP001497744">
    <property type="component" value="Unassembled WGS sequence"/>
</dbReference>
<evidence type="ECO:0000256" key="1">
    <source>
        <dbReference type="SAM" id="Phobius"/>
    </source>
</evidence>
<keyword evidence="1" id="KW-1133">Transmembrane helix</keyword>
<keyword evidence="1" id="KW-0472">Membrane</keyword>
<dbReference type="RefSeq" id="XP_067714318.1">
    <property type="nucleotide sequence ID" value="XM_067858217.1"/>
</dbReference>
<comment type="caution">
    <text evidence="2">The sequence shown here is derived from an EMBL/GenBank/DDBJ whole genome shotgun (WGS) entry which is preliminary data.</text>
</comment>
<proteinExistence type="predicted"/>
<feature type="transmembrane region" description="Helical" evidence="1">
    <location>
        <begin position="184"/>
        <end position="203"/>
    </location>
</feature>
<dbReference type="GeneID" id="94193730"/>
<evidence type="ECO:0000313" key="2">
    <source>
        <dbReference type="EMBL" id="GIX62249.1"/>
    </source>
</evidence>
<reference evidence="2 3" key="1">
    <citation type="submission" date="2021-06" db="EMBL/GenBank/DDBJ databases">
        <title>Genome sequence of Babesia caballi.</title>
        <authorList>
            <person name="Yamagishi J."/>
            <person name="Kidaka T."/>
            <person name="Ochi A."/>
        </authorList>
    </citation>
    <scope>NUCLEOTIDE SEQUENCE [LARGE SCALE GENOMIC DNA]</scope>
    <source>
        <strain evidence="2">USDA-D6B2</strain>
    </source>
</reference>
<organism evidence="2 3">
    <name type="scientific">Babesia caballi</name>
    <dbReference type="NCBI Taxonomy" id="5871"/>
    <lineage>
        <taxon>Eukaryota</taxon>
        <taxon>Sar</taxon>
        <taxon>Alveolata</taxon>
        <taxon>Apicomplexa</taxon>
        <taxon>Aconoidasida</taxon>
        <taxon>Piroplasmida</taxon>
        <taxon>Babesiidae</taxon>
        <taxon>Babesia</taxon>
    </lineage>
</organism>
<dbReference type="EMBL" id="BPLF01000001">
    <property type="protein sequence ID" value="GIX62249.1"/>
    <property type="molecule type" value="Genomic_DNA"/>
</dbReference>
<gene>
    <name evidence="2" type="ORF">BcabD6B2_16840</name>
</gene>
<evidence type="ECO:0000313" key="3">
    <source>
        <dbReference type="Proteomes" id="UP001497744"/>
    </source>
</evidence>